<evidence type="ECO:0000256" key="2">
    <source>
        <dbReference type="ARBA" id="ARBA00023125"/>
    </source>
</evidence>
<evidence type="ECO:0000313" key="6">
    <source>
        <dbReference type="Proteomes" id="UP000278006"/>
    </source>
</evidence>
<dbReference type="GO" id="GO:0006950">
    <property type="term" value="P:response to stress"/>
    <property type="evidence" value="ECO:0007669"/>
    <property type="project" value="TreeGrafter"/>
</dbReference>
<dbReference type="PROSITE" id="PS50995">
    <property type="entry name" value="HTH_MARR_2"/>
    <property type="match status" value="1"/>
</dbReference>
<dbReference type="AlphaFoldDB" id="A0A3M6QW61"/>
<dbReference type="SMART" id="SM00347">
    <property type="entry name" value="HTH_MARR"/>
    <property type="match status" value="1"/>
</dbReference>
<dbReference type="OrthoDB" id="6002259at2"/>
<evidence type="ECO:0000256" key="1">
    <source>
        <dbReference type="ARBA" id="ARBA00023015"/>
    </source>
</evidence>
<accession>A0A3M6QW61</accession>
<dbReference type="Pfam" id="PF12802">
    <property type="entry name" value="MarR_2"/>
    <property type="match status" value="1"/>
</dbReference>
<dbReference type="GO" id="GO:0003700">
    <property type="term" value="F:DNA-binding transcription factor activity"/>
    <property type="evidence" value="ECO:0007669"/>
    <property type="project" value="InterPro"/>
</dbReference>
<feature type="domain" description="HTH marR-type" evidence="4">
    <location>
        <begin position="18"/>
        <end position="159"/>
    </location>
</feature>
<keyword evidence="6" id="KW-1185">Reference proteome</keyword>
<organism evidence="5 6">
    <name type="scientific">Corticibacter populi</name>
    <dbReference type="NCBI Taxonomy" id="1550736"/>
    <lineage>
        <taxon>Bacteria</taxon>
        <taxon>Pseudomonadati</taxon>
        <taxon>Pseudomonadota</taxon>
        <taxon>Betaproteobacteria</taxon>
        <taxon>Burkholderiales</taxon>
        <taxon>Comamonadaceae</taxon>
        <taxon>Corticibacter</taxon>
    </lineage>
</organism>
<dbReference type="EMBL" id="RDQO01000002">
    <property type="protein sequence ID" value="RMX06829.1"/>
    <property type="molecule type" value="Genomic_DNA"/>
</dbReference>
<dbReference type="InterPro" id="IPR036390">
    <property type="entry name" value="WH_DNA-bd_sf"/>
</dbReference>
<evidence type="ECO:0000313" key="5">
    <source>
        <dbReference type="EMBL" id="RMX06829.1"/>
    </source>
</evidence>
<dbReference type="Gene3D" id="1.10.10.10">
    <property type="entry name" value="Winged helix-like DNA-binding domain superfamily/Winged helix DNA-binding domain"/>
    <property type="match status" value="1"/>
</dbReference>
<dbReference type="Proteomes" id="UP000278006">
    <property type="component" value="Unassembled WGS sequence"/>
</dbReference>
<evidence type="ECO:0000259" key="4">
    <source>
        <dbReference type="PROSITE" id="PS50995"/>
    </source>
</evidence>
<dbReference type="SUPFAM" id="SSF46785">
    <property type="entry name" value="Winged helix' DNA-binding domain"/>
    <property type="match status" value="1"/>
</dbReference>
<evidence type="ECO:0000256" key="3">
    <source>
        <dbReference type="ARBA" id="ARBA00023163"/>
    </source>
</evidence>
<keyword evidence="2" id="KW-0238">DNA-binding</keyword>
<dbReference type="PANTHER" id="PTHR33164">
    <property type="entry name" value="TRANSCRIPTIONAL REGULATOR, MARR FAMILY"/>
    <property type="match status" value="1"/>
</dbReference>
<protein>
    <submittedName>
        <fullName evidence="5">MarR family transcriptional regulator</fullName>
    </submittedName>
</protein>
<dbReference type="PANTHER" id="PTHR33164:SF64">
    <property type="entry name" value="TRANSCRIPTIONAL REGULATOR SLYA"/>
    <property type="match status" value="1"/>
</dbReference>
<comment type="caution">
    <text evidence="5">The sequence shown here is derived from an EMBL/GenBank/DDBJ whole genome shotgun (WGS) entry which is preliminary data.</text>
</comment>
<dbReference type="InterPro" id="IPR036388">
    <property type="entry name" value="WH-like_DNA-bd_sf"/>
</dbReference>
<name>A0A3M6QW61_9BURK</name>
<gene>
    <name evidence="5" type="ORF">D8I35_10070</name>
</gene>
<dbReference type="PRINTS" id="PR00598">
    <property type="entry name" value="HTHMARR"/>
</dbReference>
<reference evidence="5 6" key="1">
    <citation type="submission" date="2018-10" db="EMBL/GenBank/DDBJ databases">
        <title>Draft genome of Cortibacter populi DSM10536.</title>
        <authorList>
            <person name="Bernier A.-M."/>
            <person name="Bernard K."/>
        </authorList>
    </citation>
    <scope>NUCLEOTIDE SEQUENCE [LARGE SCALE GENOMIC DNA]</scope>
    <source>
        <strain evidence="5 6">DSM 105136</strain>
    </source>
</reference>
<dbReference type="InterPro" id="IPR039422">
    <property type="entry name" value="MarR/SlyA-like"/>
</dbReference>
<dbReference type="InterPro" id="IPR000835">
    <property type="entry name" value="HTH_MarR-typ"/>
</dbReference>
<dbReference type="GO" id="GO:0003677">
    <property type="term" value="F:DNA binding"/>
    <property type="evidence" value="ECO:0007669"/>
    <property type="project" value="UniProtKB-KW"/>
</dbReference>
<keyword evidence="1" id="KW-0805">Transcription regulation</keyword>
<proteinExistence type="predicted"/>
<sequence>MPTVAMTPVYSTPSIGDYEALGALAGQLNRLWRKAINEILAPLGLTEATWRPLIYIHRARQNLSQNDLADLMGLDRSSIVRLLDSLEKAQLTVRQEDTADRRVKRLHLTDEGRQIALQAEDASAQLHRRVFAAIPADVLATTQAGLLEIQRLLGNHQKT</sequence>
<keyword evidence="3" id="KW-0804">Transcription</keyword>